<evidence type="ECO:0000256" key="1">
    <source>
        <dbReference type="SAM" id="Coils"/>
    </source>
</evidence>
<protein>
    <submittedName>
        <fullName evidence="2">ATP synthase subunit b-like</fullName>
    </submittedName>
</protein>
<dbReference type="RefSeq" id="XP_016468121.1">
    <property type="nucleotide sequence ID" value="XM_016612635.1"/>
</dbReference>
<dbReference type="KEGG" id="nta:107790681"/>
<proteinExistence type="predicted"/>
<accession>A0A1S3ZUP6</accession>
<dbReference type="AlphaFoldDB" id="A0A1S3ZUP6"/>
<evidence type="ECO:0000313" key="2">
    <source>
        <dbReference type="RefSeq" id="XP_016468121.1"/>
    </source>
</evidence>
<keyword evidence="1" id="KW-0175">Coiled coil</keyword>
<sequence>MSQLQQKLEMIGQLRGEVDQAKKIEELEADLAKAGAEAAQAKAEVEKMKVTADKTIAVYLRDAEVVQAELREASDREKYSNDLSKCQSQRETLEEIHARGYDLTEEIAQARAMETDARFLVSSDDEDSANGFEDG</sequence>
<gene>
    <name evidence="2" type="primary">LOC107790681</name>
</gene>
<dbReference type="PaxDb" id="4097-A0A1S3ZUP6"/>
<organism evidence="2">
    <name type="scientific">Nicotiana tabacum</name>
    <name type="common">Common tobacco</name>
    <dbReference type="NCBI Taxonomy" id="4097"/>
    <lineage>
        <taxon>Eukaryota</taxon>
        <taxon>Viridiplantae</taxon>
        <taxon>Streptophyta</taxon>
        <taxon>Embryophyta</taxon>
        <taxon>Tracheophyta</taxon>
        <taxon>Spermatophyta</taxon>
        <taxon>Magnoliopsida</taxon>
        <taxon>eudicotyledons</taxon>
        <taxon>Gunneridae</taxon>
        <taxon>Pentapetalae</taxon>
        <taxon>asterids</taxon>
        <taxon>lamiids</taxon>
        <taxon>Solanales</taxon>
        <taxon>Solanaceae</taxon>
        <taxon>Nicotianoideae</taxon>
        <taxon>Nicotianeae</taxon>
        <taxon>Nicotiana</taxon>
    </lineage>
</organism>
<feature type="coiled-coil region" evidence="1">
    <location>
        <begin position="17"/>
        <end position="51"/>
    </location>
</feature>
<name>A0A1S3ZUP6_TOBAC</name>
<reference evidence="2" key="1">
    <citation type="submission" date="2025-08" db="UniProtKB">
        <authorList>
            <consortium name="RefSeq"/>
        </authorList>
    </citation>
    <scope>IDENTIFICATION</scope>
</reference>
<dbReference type="OrthoDB" id="1242762at2759"/>